<dbReference type="RefSeq" id="WP_305106212.1">
    <property type="nucleotide sequence ID" value="NZ_JAUTWS010000027.1"/>
</dbReference>
<dbReference type="EMBL" id="JAUTWS010000027">
    <property type="protein sequence ID" value="MDO9711354.1"/>
    <property type="molecule type" value="Genomic_DNA"/>
</dbReference>
<dbReference type="InterPro" id="IPR037914">
    <property type="entry name" value="SpoVT-AbrB_sf"/>
</dbReference>
<organism evidence="1 2">
    <name type="scientific">Paracraurococcus lichenis</name>
    <dbReference type="NCBI Taxonomy" id="3064888"/>
    <lineage>
        <taxon>Bacteria</taxon>
        <taxon>Pseudomonadati</taxon>
        <taxon>Pseudomonadota</taxon>
        <taxon>Alphaproteobacteria</taxon>
        <taxon>Acetobacterales</taxon>
        <taxon>Roseomonadaceae</taxon>
        <taxon>Paracraurococcus</taxon>
    </lineage>
</organism>
<reference evidence="1 2" key="1">
    <citation type="submission" date="2023-08" db="EMBL/GenBank/DDBJ databases">
        <title>The draft genome sequence of Paracraurococcus sp. LOR1-02.</title>
        <authorList>
            <person name="Kingkaew E."/>
            <person name="Tanasupawat S."/>
        </authorList>
    </citation>
    <scope>NUCLEOTIDE SEQUENCE [LARGE SCALE GENOMIC DNA]</scope>
    <source>
        <strain evidence="1 2">LOR1-02</strain>
    </source>
</reference>
<evidence type="ECO:0000313" key="1">
    <source>
        <dbReference type="EMBL" id="MDO9711354.1"/>
    </source>
</evidence>
<keyword evidence="2" id="KW-1185">Reference proteome</keyword>
<evidence type="ECO:0008006" key="3">
    <source>
        <dbReference type="Google" id="ProtNLM"/>
    </source>
</evidence>
<gene>
    <name evidence="1" type="ORF">Q7A36_23595</name>
</gene>
<evidence type="ECO:0000313" key="2">
    <source>
        <dbReference type="Proteomes" id="UP001243009"/>
    </source>
</evidence>
<protein>
    <recommendedName>
        <fullName evidence="3">AbrB/MazE/SpoVT family DNA-binding domain-containing protein</fullName>
    </recommendedName>
</protein>
<comment type="caution">
    <text evidence="1">The sequence shown here is derived from an EMBL/GenBank/DDBJ whole genome shotgun (WGS) entry which is preliminary data.</text>
</comment>
<name>A0ABT9E5A9_9PROT</name>
<sequence length="88" mass="10036">MIIRVSPQWQVTIPKPFRRAFAHTRRVEARPEDGGLMLRPILADSVTTAAEMFGPEGVTQQVLVEALRIVERRRRRAAEATRPEDDTL</sequence>
<proteinExistence type="predicted"/>
<accession>A0ABT9E5A9</accession>
<dbReference type="Proteomes" id="UP001243009">
    <property type="component" value="Unassembled WGS sequence"/>
</dbReference>
<dbReference type="SUPFAM" id="SSF89447">
    <property type="entry name" value="AbrB/MazE/MraZ-like"/>
    <property type="match status" value="1"/>
</dbReference>